<dbReference type="PANTHER" id="PTHR14428">
    <property type="entry name" value="NUCLEOLAR COMPLEX PROTEIN 3"/>
    <property type="match status" value="1"/>
</dbReference>
<keyword evidence="4" id="KW-0539">Nucleus</keyword>
<evidence type="ECO:0000256" key="5">
    <source>
        <dbReference type="SAM" id="MobiDB-lite"/>
    </source>
</evidence>
<dbReference type="InterPro" id="IPR005612">
    <property type="entry name" value="CCAAT-binding_factor"/>
</dbReference>
<dbReference type="PANTHER" id="PTHR14428:SF5">
    <property type="entry name" value="NUCLEOLAR COMPLEX PROTEIN 3 HOMOLOG"/>
    <property type="match status" value="1"/>
</dbReference>
<dbReference type="Proteomes" id="UP001139887">
    <property type="component" value="Unassembled WGS sequence"/>
</dbReference>
<name>A0A9W8IB54_9FUNG</name>
<protein>
    <recommendedName>
        <fullName evidence="10">Nucleolar complex-associated protein 3</fullName>
    </recommendedName>
</protein>
<dbReference type="EMBL" id="JANBUW010000929">
    <property type="protein sequence ID" value="KAJ2844981.1"/>
    <property type="molecule type" value="Genomic_DNA"/>
</dbReference>
<evidence type="ECO:0000256" key="4">
    <source>
        <dbReference type="ARBA" id="ARBA00023242"/>
    </source>
</evidence>
<dbReference type="Pfam" id="PF03914">
    <property type="entry name" value="CBF"/>
    <property type="match status" value="1"/>
</dbReference>
<dbReference type="OrthoDB" id="10263597at2759"/>
<dbReference type="GO" id="GO:0006270">
    <property type="term" value="P:DNA replication initiation"/>
    <property type="evidence" value="ECO:0007669"/>
    <property type="project" value="TreeGrafter"/>
</dbReference>
<feature type="domain" description="CCAAT-binding factor" evidence="6">
    <location>
        <begin position="390"/>
        <end position="586"/>
    </location>
</feature>
<sequence>MSRKEYIISQQKRLAAVADAIMQNPEEALGKLKTLQEISEDSDPRVKRLGLLSQLAVFGDILPDYRIRELTEKEKEMRVTKEVRQQRVYEERLVRSYSAYLKQLFTASKRAMKIFSNSSADIETGIVAARALGELINKHPHFNFRKDILSALVDIYVQPSSRINFAPFTPMAQTARLAILRLFRDDVSGEVSQNAVILASKRIKRLSYRVDPSALRPWLHLRLREELRQNPEDRKRSEEEQKRKEQRREQQKLLKRKRGSAAVKEAKRALHMSKKQAKMNKMQQDVDKSLREAEAEVTREERERWYGETLKQVFITYFRILKQKDNIGGLLPAVLEGLAKYAHLISVEFFVDLFQLLKKIMRGQHGVGIGAEDTADDGDLVSFRISSRTSLLCILTALHILTGQGEALNLDIQDFFYQLYALLPPLATNPQIEATRMSLLSDGTRYTVYLTPAEVAAANATADADGASWEETVRSESDLLFECLNMMFLGRTKVSSITRVAAFCKRVMTAALYWPPRTAVRAIEFVKRLLIKYPMLDRLLSSEEQAGSGLYLRDLDDPDMCNPFATCLYELHWLQIHHHPQVQAAASQLLAFAKAEEKKSIIA</sequence>
<evidence type="ECO:0000256" key="3">
    <source>
        <dbReference type="ARBA" id="ARBA00023054"/>
    </source>
</evidence>
<evidence type="ECO:0000256" key="1">
    <source>
        <dbReference type="ARBA" id="ARBA00004604"/>
    </source>
</evidence>
<comment type="caution">
    <text evidence="8">The sequence shown here is derived from an EMBL/GenBank/DDBJ whole genome shotgun (WGS) entry which is preliminary data.</text>
</comment>
<evidence type="ECO:0000313" key="9">
    <source>
        <dbReference type="Proteomes" id="UP001139887"/>
    </source>
</evidence>
<organism evidence="8 9">
    <name type="scientific">Coemansia brasiliensis</name>
    <dbReference type="NCBI Taxonomy" id="2650707"/>
    <lineage>
        <taxon>Eukaryota</taxon>
        <taxon>Fungi</taxon>
        <taxon>Fungi incertae sedis</taxon>
        <taxon>Zoopagomycota</taxon>
        <taxon>Kickxellomycotina</taxon>
        <taxon>Kickxellomycetes</taxon>
        <taxon>Kickxellales</taxon>
        <taxon>Kickxellaceae</taxon>
        <taxon>Coemansia</taxon>
    </lineage>
</organism>
<dbReference type="GO" id="GO:0005730">
    <property type="term" value="C:nucleolus"/>
    <property type="evidence" value="ECO:0007669"/>
    <property type="project" value="UniProtKB-SubCell"/>
</dbReference>
<dbReference type="Pfam" id="PF07540">
    <property type="entry name" value="NOC3p"/>
    <property type="match status" value="1"/>
</dbReference>
<comment type="subcellular location">
    <subcellularLocation>
        <location evidence="1">Nucleus</location>
        <location evidence="1">Nucleolus</location>
    </subcellularLocation>
</comment>
<dbReference type="InterPro" id="IPR011501">
    <property type="entry name" value="Noc3_N"/>
</dbReference>
<evidence type="ECO:0000259" key="7">
    <source>
        <dbReference type="Pfam" id="PF07540"/>
    </source>
</evidence>
<reference evidence="8" key="1">
    <citation type="submission" date="2022-07" db="EMBL/GenBank/DDBJ databases">
        <title>Phylogenomic reconstructions and comparative analyses of Kickxellomycotina fungi.</title>
        <authorList>
            <person name="Reynolds N.K."/>
            <person name="Stajich J.E."/>
            <person name="Barry K."/>
            <person name="Grigoriev I.V."/>
            <person name="Crous P."/>
            <person name="Smith M.E."/>
        </authorList>
    </citation>
    <scope>NUCLEOTIDE SEQUENCE</scope>
    <source>
        <strain evidence="8">NRRL 1566</strain>
    </source>
</reference>
<proteinExistence type="inferred from homology"/>
<feature type="compositionally biased region" description="Basic and acidic residues" evidence="5">
    <location>
        <begin position="230"/>
        <end position="252"/>
    </location>
</feature>
<evidence type="ECO:0000256" key="2">
    <source>
        <dbReference type="ARBA" id="ARBA00007797"/>
    </source>
</evidence>
<evidence type="ECO:0000313" key="8">
    <source>
        <dbReference type="EMBL" id="KAJ2844981.1"/>
    </source>
</evidence>
<keyword evidence="9" id="KW-1185">Reference proteome</keyword>
<accession>A0A9W8IB54</accession>
<dbReference type="InterPro" id="IPR016903">
    <property type="entry name" value="Nucleolar_cplx-assoc_3"/>
</dbReference>
<evidence type="ECO:0008006" key="10">
    <source>
        <dbReference type="Google" id="ProtNLM"/>
    </source>
</evidence>
<feature type="domain" description="Nucleolar complex-associated protein 3 N-terminal" evidence="7">
    <location>
        <begin position="10"/>
        <end position="100"/>
    </location>
</feature>
<dbReference type="GO" id="GO:0003682">
    <property type="term" value="F:chromatin binding"/>
    <property type="evidence" value="ECO:0007669"/>
    <property type="project" value="TreeGrafter"/>
</dbReference>
<keyword evidence="3" id="KW-0175">Coiled coil</keyword>
<comment type="similarity">
    <text evidence="2">Belongs to the CBF/MAK21 family.</text>
</comment>
<gene>
    <name evidence="8" type="ORF">IWW36_004973</name>
</gene>
<evidence type="ECO:0000259" key="6">
    <source>
        <dbReference type="Pfam" id="PF03914"/>
    </source>
</evidence>
<feature type="region of interest" description="Disordered" evidence="5">
    <location>
        <begin position="230"/>
        <end position="264"/>
    </location>
</feature>
<dbReference type="AlphaFoldDB" id="A0A9W8IB54"/>